<feature type="transmembrane region" description="Helical" evidence="2">
    <location>
        <begin position="27"/>
        <end position="46"/>
    </location>
</feature>
<dbReference type="Proteomes" id="UP000515160">
    <property type="component" value="Chromosome 3"/>
</dbReference>
<evidence type="ECO:0000256" key="1">
    <source>
        <dbReference type="SAM" id="MobiDB-lite"/>
    </source>
</evidence>
<evidence type="ECO:0000313" key="4">
    <source>
        <dbReference type="RefSeq" id="XP_051860990.1"/>
    </source>
</evidence>
<reference evidence="4 5" key="1">
    <citation type="submission" date="2025-04" db="UniProtKB">
        <authorList>
            <consortium name="RefSeq"/>
        </authorList>
    </citation>
    <scope>IDENTIFICATION</scope>
    <source>
        <strain evidence="4 5">15112-1751.03</strain>
        <tissue evidence="4 5">Whole Adult</tissue>
    </source>
</reference>
<gene>
    <name evidence="4 5" type="primary">LOC127565618</name>
</gene>
<feature type="compositionally biased region" description="Basic and acidic residues" evidence="1">
    <location>
        <begin position="54"/>
        <end position="65"/>
    </location>
</feature>
<feature type="region of interest" description="Disordered" evidence="1">
    <location>
        <begin position="53"/>
        <end position="74"/>
    </location>
</feature>
<keyword evidence="2" id="KW-0812">Transmembrane</keyword>
<sequence>MGDEAAATPEPPKTTTSGAHGLFQADAWLTAAAVAAFSTRALWLKLRNLGSKKSKNEDEIAEKQESQLPEEEQIESKLQVLDVDVI</sequence>
<keyword evidence="2" id="KW-1133">Transmembrane helix</keyword>
<keyword evidence="2" id="KW-0472">Membrane</keyword>
<dbReference type="RefSeq" id="XP_051860991.1">
    <property type="nucleotide sequence ID" value="XM_052005031.1"/>
</dbReference>
<proteinExistence type="predicted"/>
<accession>A0A9C6T3X1</accession>
<protein>
    <submittedName>
        <fullName evidence="4 5">Uncharacterized protein LOC127565618</fullName>
    </submittedName>
</protein>
<dbReference type="GeneID" id="127565618"/>
<name>A0A9C6T3X1_DROAB</name>
<evidence type="ECO:0000313" key="5">
    <source>
        <dbReference type="RefSeq" id="XP_051860991.1"/>
    </source>
</evidence>
<dbReference type="AlphaFoldDB" id="A0A9C6T3X1"/>
<evidence type="ECO:0000313" key="3">
    <source>
        <dbReference type="Proteomes" id="UP000515160"/>
    </source>
</evidence>
<organism evidence="3 5">
    <name type="scientific">Drosophila albomicans</name>
    <name type="common">Fruit fly</name>
    <dbReference type="NCBI Taxonomy" id="7291"/>
    <lineage>
        <taxon>Eukaryota</taxon>
        <taxon>Metazoa</taxon>
        <taxon>Ecdysozoa</taxon>
        <taxon>Arthropoda</taxon>
        <taxon>Hexapoda</taxon>
        <taxon>Insecta</taxon>
        <taxon>Pterygota</taxon>
        <taxon>Neoptera</taxon>
        <taxon>Endopterygota</taxon>
        <taxon>Diptera</taxon>
        <taxon>Brachycera</taxon>
        <taxon>Muscomorpha</taxon>
        <taxon>Ephydroidea</taxon>
        <taxon>Drosophilidae</taxon>
        <taxon>Drosophila</taxon>
    </lineage>
</organism>
<keyword evidence="3" id="KW-1185">Reference proteome</keyword>
<dbReference type="RefSeq" id="XP_051860990.1">
    <property type="nucleotide sequence ID" value="XM_052005030.1"/>
</dbReference>
<evidence type="ECO:0000256" key="2">
    <source>
        <dbReference type="SAM" id="Phobius"/>
    </source>
</evidence>